<name>A0A556VAJ8_BAGYA</name>
<evidence type="ECO:0000313" key="2">
    <source>
        <dbReference type="Proteomes" id="UP000319801"/>
    </source>
</evidence>
<accession>A0A556VAJ8</accession>
<sequence length="124" mass="14421">MGQMVSDVRIKDFFPQLFLKDDRTNSFTCAHQWLYCFDIVLLGGCVMYVKDEVGTIARFCWVKNHYTFQQSRINHKPECNAKLNPEPPVLFWDRSVPTADVMLYSHRWLCNLMPCSPSAQALVV</sequence>
<comment type="caution">
    <text evidence="1">The sequence shown here is derived from an EMBL/GenBank/DDBJ whole genome shotgun (WGS) entry which is preliminary data.</text>
</comment>
<proteinExistence type="predicted"/>
<gene>
    <name evidence="1" type="ORF">Baya_15069</name>
</gene>
<dbReference type="EMBL" id="VCAZ01000193">
    <property type="protein sequence ID" value="TTF11765.1"/>
    <property type="molecule type" value="Genomic_DNA"/>
</dbReference>
<protein>
    <submittedName>
        <fullName evidence="1">Uncharacterized protein</fullName>
    </submittedName>
</protein>
<dbReference type="Proteomes" id="UP000319801">
    <property type="component" value="Unassembled WGS sequence"/>
</dbReference>
<reference evidence="1 2" key="1">
    <citation type="journal article" date="2019" name="Genome Biol. Evol.">
        <title>Whole-Genome Sequencing of the Giant Devil Catfish, Bagarius yarrelli.</title>
        <authorList>
            <person name="Jiang W."/>
            <person name="Lv Y."/>
            <person name="Cheng L."/>
            <person name="Yang K."/>
            <person name="Chao B."/>
            <person name="Wang X."/>
            <person name="Li Y."/>
            <person name="Pan X."/>
            <person name="You X."/>
            <person name="Zhang Y."/>
            <person name="Yang J."/>
            <person name="Li J."/>
            <person name="Zhang X."/>
            <person name="Liu S."/>
            <person name="Sun C."/>
            <person name="Yang J."/>
            <person name="Shi Q."/>
        </authorList>
    </citation>
    <scope>NUCLEOTIDE SEQUENCE [LARGE SCALE GENOMIC DNA]</scope>
    <source>
        <strain evidence="1">JWS20170419001</strain>
        <tissue evidence="1">Muscle</tissue>
    </source>
</reference>
<evidence type="ECO:0000313" key="1">
    <source>
        <dbReference type="EMBL" id="TTF11765.1"/>
    </source>
</evidence>
<dbReference type="AlphaFoldDB" id="A0A556VAJ8"/>
<organism evidence="1 2">
    <name type="scientific">Bagarius yarrelli</name>
    <name type="common">Goonch</name>
    <name type="synonym">Bagrus yarrelli</name>
    <dbReference type="NCBI Taxonomy" id="175774"/>
    <lineage>
        <taxon>Eukaryota</taxon>
        <taxon>Metazoa</taxon>
        <taxon>Chordata</taxon>
        <taxon>Craniata</taxon>
        <taxon>Vertebrata</taxon>
        <taxon>Euteleostomi</taxon>
        <taxon>Actinopterygii</taxon>
        <taxon>Neopterygii</taxon>
        <taxon>Teleostei</taxon>
        <taxon>Ostariophysi</taxon>
        <taxon>Siluriformes</taxon>
        <taxon>Sisoridae</taxon>
        <taxon>Sisorinae</taxon>
        <taxon>Bagarius</taxon>
    </lineage>
</organism>
<keyword evidence="2" id="KW-1185">Reference proteome</keyword>